<gene>
    <name evidence="1" type="ORF">M595_5883</name>
</gene>
<keyword evidence="1" id="KW-0540">Nuclease</keyword>
<accession>U7QAW8</accession>
<keyword evidence="1" id="KW-0255">Endonuclease</keyword>
<dbReference type="Pfam" id="PF09554">
    <property type="entry name" value="RE_HaeII"/>
    <property type="match status" value="1"/>
</dbReference>
<dbReference type="PATRIC" id="fig|1348334.3.peg.5642"/>
<dbReference type="EMBL" id="AUZM01000115">
    <property type="protein sequence ID" value="ERT04190.1"/>
    <property type="molecule type" value="Genomic_DNA"/>
</dbReference>
<evidence type="ECO:0000313" key="1">
    <source>
        <dbReference type="EMBL" id="ERT04190.1"/>
    </source>
</evidence>
<comment type="caution">
    <text evidence="1">The sequence shown here is derived from an EMBL/GenBank/DDBJ whole genome shotgun (WGS) entry which is preliminary data.</text>
</comment>
<protein>
    <submittedName>
        <fullName evidence="1">HaeII restriction endonuclease family protein</fullName>
    </submittedName>
</protein>
<keyword evidence="1" id="KW-0378">Hydrolase</keyword>
<dbReference type="OrthoDB" id="569411at2"/>
<sequence length="355" mass="41004">MSVSLNEAKDALDNIINKARVHLYKPIQVAEILYHHRVFDDLTLSNLNTYRKSSKKWRDIICKRFLGRITTSSSRYQDNLFDKNATPPEVLMVLGEDNKSKSGIVEAYIYRKFIERYSQMTSGLAYCMKSDIENFKLTEFIGQFQNNPGLKRSIDKIYEIVVYALFKVLIEELNVTVKVQLDFNKLDLLKEFEEFTQKVLSINSQNPSFTASAKFYRVGVTNAADRGLDMWANYGPAVQIKYLSLNESLAEGIVSNITADRIVIVCRDSEERTIVSLLNQIGWKSRIQSIITQSHLEAWYEKALRGSFRNILGARLIEILIEEIKYEFPSSESNDLVSFMEEREYTLLSDPFWSV</sequence>
<name>U7QAW8_9CYAN</name>
<evidence type="ECO:0000313" key="2">
    <source>
        <dbReference type="Proteomes" id="UP000017127"/>
    </source>
</evidence>
<organism evidence="1 2">
    <name type="scientific">Lyngbya aestuarii BL J</name>
    <dbReference type="NCBI Taxonomy" id="1348334"/>
    <lineage>
        <taxon>Bacteria</taxon>
        <taxon>Bacillati</taxon>
        <taxon>Cyanobacteriota</taxon>
        <taxon>Cyanophyceae</taxon>
        <taxon>Oscillatoriophycideae</taxon>
        <taxon>Oscillatoriales</taxon>
        <taxon>Microcoleaceae</taxon>
        <taxon>Lyngbya</taxon>
    </lineage>
</organism>
<dbReference type="Proteomes" id="UP000017127">
    <property type="component" value="Unassembled WGS sequence"/>
</dbReference>
<dbReference type="InterPro" id="IPR019058">
    <property type="entry name" value="Restrct_endonuc_II_HaeII"/>
</dbReference>
<dbReference type="GO" id="GO:0004519">
    <property type="term" value="F:endonuclease activity"/>
    <property type="evidence" value="ECO:0007669"/>
    <property type="project" value="UniProtKB-KW"/>
</dbReference>
<dbReference type="AlphaFoldDB" id="U7QAW8"/>
<dbReference type="RefSeq" id="WP_023069554.1">
    <property type="nucleotide sequence ID" value="NZ_AUZM01000115.1"/>
</dbReference>
<proteinExistence type="predicted"/>
<keyword evidence="2" id="KW-1185">Reference proteome</keyword>
<reference evidence="1 2" key="1">
    <citation type="journal article" date="2013" name="Front. Microbiol.">
        <title>Comparative genomic analyses of the cyanobacterium, Lyngbya aestuarii BL J, a powerful hydrogen producer.</title>
        <authorList>
            <person name="Kothari A."/>
            <person name="Vaughn M."/>
            <person name="Garcia-Pichel F."/>
        </authorList>
    </citation>
    <scope>NUCLEOTIDE SEQUENCE [LARGE SCALE GENOMIC DNA]</scope>
    <source>
        <strain evidence="1 2">BL J</strain>
    </source>
</reference>